<name>A0A8H2NNA4_PSEFL</name>
<dbReference type="RefSeq" id="WP_150757173.1">
    <property type="nucleotide sequence ID" value="NZ_CABVIE010000002.1"/>
</dbReference>
<dbReference type="Pfam" id="PF07690">
    <property type="entry name" value="MFS_1"/>
    <property type="match status" value="2"/>
</dbReference>
<dbReference type="InterPro" id="IPR011701">
    <property type="entry name" value="MFS"/>
</dbReference>
<dbReference type="AlphaFoldDB" id="A0A8H2NNA4"/>
<dbReference type="PROSITE" id="PS50850">
    <property type="entry name" value="MFS"/>
    <property type="match status" value="1"/>
</dbReference>
<feature type="transmembrane region" description="Helical" evidence="4">
    <location>
        <begin position="303"/>
        <end position="326"/>
    </location>
</feature>
<feature type="transmembrane region" description="Helical" evidence="4">
    <location>
        <begin position="12"/>
        <end position="34"/>
    </location>
</feature>
<feature type="transmembrane region" description="Helical" evidence="4">
    <location>
        <begin position="208"/>
        <end position="231"/>
    </location>
</feature>
<sequence length="398" mass="42218">MIQSLRNGNVMRLVIAQALAGANTTVIYATAAIIGNALAPDPTLSTLPITAFVIGMALSTLPTGLIANRFGRRASFLIGNACGIVAGLLSALAIWVSSFWLFCLAMMFGGIYAAVVLTFRFAAAECVPVNHKAQALSAVMVGGVAAGVLGPQMVNFTMGLYEEHIFSATYLFQAGVAALSACILSGIKIPRVTKTEFISKGRPLCEIALKPAFLIAVTCGVVSYSLMNLLMTSAPLAMHMHGHTQESSNTGLQWHVIGMYAPSLFTGALINRYGARLIVFIGIILIGAAAAVGLAGLSVNHFWWSLILLGVGWNFGFIGASAMVLETHRPEEKNKVQALNDFLIFGSMVIASLSSGGVLSHYGWVVVCEIAFPPIVLSLIILLTNSLRFRKPKVSEQI</sequence>
<evidence type="ECO:0000256" key="4">
    <source>
        <dbReference type="SAM" id="Phobius"/>
    </source>
</evidence>
<feature type="transmembrane region" description="Helical" evidence="4">
    <location>
        <begin position="251"/>
        <end position="270"/>
    </location>
</feature>
<dbReference type="SUPFAM" id="SSF103473">
    <property type="entry name" value="MFS general substrate transporter"/>
    <property type="match status" value="1"/>
</dbReference>
<proteinExistence type="predicted"/>
<feature type="transmembrane region" description="Helical" evidence="4">
    <location>
        <begin position="99"/>
        <end position="123"/>
    </location>
</feature>
<feature type="transmembrane region" description="Helical" evidence="4">
    <location>
        <begin position="338"/>
        <end position="356"/>
    </location>
</feature>
<organism evidence="6 7">
    <name type="scientific">Pseudomonas fluorescens</name>
    <dbReference type="NCBI Taxonomy" id="294"/>
    <lineage>
        <taxon>Bacteria</taxon>
        <taxon>Pseudomonadati</taxon>
        <taxon>Pseudomonadota</taxon>
        <taxon>Gammaproteobacteria</taxon>
        <taxon>Pseudomonadales</taxon>
        <taxon>Pseudomonadaceae</taxon>
        <taxon>Pseudomonas</taxon>
    </lineage>
</organism>
<feature type="transmembrane region" description="Helical" evidence="4">
    <location>
        <begin position="165"/>
        <end position="187"/>
    </location>
</feature>
<feature type="transmembrane region" description="Helical" evidence="4">
    <location>
        <begin position="135"/>
        <end position="153"/>
    </location>
</feature>
<dbReference type="Gene3D" id="1.20.1250.20">
    <property type="entry name" value="MFS general substrate transporter like domains"/>
    <property type="match status" value="1"/>
</dbReference>
<evidence type="ECO:0000256" key="2">
    <source>
        <dbReference type="ARBA" id="ARBA00022989"/>
    </source>
</evidence>
<accession>A0A8H2NNA4</accession>
<dbReference type="Proteomes" id="UP000325723">
    <property type="component" value="Unassembled WGS sequence"/>
</dbReference>
<keyword evidence="2 4" id="KW-1133">Transmembrane helix</keyword>
<reference evidence="6 7" key="1">
    <citation type="submission" date="2019-09" db="EMBL/GenBank/DDBJ databases">
        <authorList>
            <person name="Chandra G."/>
            <person name="Truman W A."/>
        </authorList>
    </citation>
    <scope>NUCLEOTIDE SEQUENCE [LARGE SCALE GENOMIC DNA]</scope>
    <source>
        <strain evidence="6">PS900</strain>
    </source>
</reference>
<dbReference type="GO" id="GO:0022857">
    <property type="term" value="F:transmembrane transporter activity"/>
    <property type="evidence" value="ECO:0007669"/>
    <property type="project" value="InterPro"/>
</dbReference>
<feature type="transmembrane region" description="Helical" evidence="4">
    <location>
        <begin position="74"/>
        <end position="93"/>
    </location>
</feature>
<keyword evidence="3 4" id="KW-0472">Membrane</keyword>
<dbReference type="PANTHER" id="PTHR23534:SF1">
    <property type="entry name" value="MAJOR FACILITATOR SUPERFAMILY PROTEIN"/>
    <property type="match status" value="1"/>
</dbReference>
<evidence type="ECO:0000313" key="7">
    <source>
        <dbReference type="Proteomes" id="UP000325723"/>
    </source>
</evidence>
<feature type="transmembrane region" description="Helical" evidence="4">
    <location>
        <begin position="277"/>
        <end position="297"/>
    </location>
</feature>
<evidence type="ECO:0000256" key="3">
    <source>
        <dbReference type="ARBA" id="ARBA00023136"/>
    </source>
</evidence>
<dbReference type="InterPro" id="IPR020846">
    <property type="entry name" value="MFS_dom"/>
</dbReference>
<dbReference type="EMBL" id="CABVIE010000002">
    <property type="protein sequence ID" value="VVO64673.1"/>
    <property type="molecule type" value="Genomic_DNA"/>
</dbReference>
<protein>
    <submittedName>
        <fullName evidence="6">Riboflavin transporter RfnT</fullName>
    </submittedName>
</protein>
<evidence type="ECO:0000256" key="1">
    <source>
        <dbReference type="ARBA" id="ARBA00022692"/>
    </source>
</evidence>
<gene>
    <name evidence="6" type="primary">rfnT_1</name>
    <name evidence="6" type="ORF">PS900_00986</name>
</gene>
<comment type="caution">
    <text evidence="6">The sequence shown here is derived from an EMBL/GenBank/DDBJ whole genome shotgun (WGS) entry which is preliminary data.</text>
</comment>
<feature type="transmembrane region" description="Helical" evidence="4">
    <location>
        <begin position="362"/>
        <end position="383"/>
    </location>
</feature>
<evidence type="ECO:0000313" key="6">
    <source>
        <dbReference type="EMBL" id="VVO64673.1"/>
    </source>
</evidence>
<dbReference type="InterPro" id="IPR036259">
    <property type="entry name" value="MFS_trans_sf"/>
</dbReference>
<feature type="domain" description="Major facilitator superfamily (MFS) profile" evidence="5">
    <location>
        <begin position="212"/>
        <end position="398"/>
    </location>
</feature>
<dbReference type="PANTHER" id="PTHR23534">
    <property type="entry name" value="MFS PERMEASE"/>
    <property type="match status" value="1"/>
</dbReference>
<evidence type="ECO:0000259" key="5">
    <source>
        <dbReference type="PROSITE" id="PS50850"/>
    </source>
</evidence>
<feature type="transmembrane region" description="Helical" evidence="4">
    <location>
        <begin position="46"/>
        <end position="67"/>
    </location>
</feature>
<keyword evidence="1 4" id="KW-0812">Transmembrane</keyword>